<gene>
    <name evidence="1" type="ORF">B0O95_1186</name>
</gene>
<sequence>MWDTRFAVMRESNLAGLTHCLKAYRRSASETSLALLVSVGTLTCLISSDRFNLGERPR</sequence>
<accession>A0A2P5K750</accession>
<proteinExistence type="predicted"/>
<evidence type="ECO:0000313" key="2">
    <source>
        <dbReference type="Proteomes" id="UP000243096"/>
    </source>
</evidence>
<keyword evidence="2" id="KW-1185">Reference proteome</keyword>
<dbReference type="AlphaFoldDB" id="A0A2P5K750"/>
<dbReference type="EMBL" id="PRDW01000018">
    <property type="protein sequence ID" value="PPB81890.1"/>
    <property type="molecule type" value="Genomic_DNA"/>
</dbReference>
<comment type="caution">
    <text evidence="1">The sequence shown here is derived from an EMBL/GenBank/DDBJ whole genome shotgun (WGS) entry which is preliminary data.</text>
</comment>
<reference evidence="1 2" key="1">
    <citation type="submission" date="2018-01" db="EMBL/GenBank/DDBJ databases">
        <title>Genomic Encyclopedia of Type Strains, Phase III (KMG-III): the genomes of soil and plant-associated and newly described type strains.</title>
        <authorList>
            <person name="Whitman W."/>
        </authorList>
    </citation>
    <scope>NUCLEOTIDE SEQUENCE [LARGE SCALE GENOMIC DNA]</scope>
    <source>
        <strain evidence="1 2">HKI456</strain>
    </source>
</reference>
<name>A0A2P5K750_9BURK</name>
<organism evidence="1 2">
    <name type="scientific">Mycetohabitans endofungorum</name>
    <dbReference type="NCBI Taxonomy" id="417203"/>
    <lineage>
        <taxon>Bacteria</taxon>
        <taxon>Pseudomonadati</taxon>
        <taxon>Pseudomonadota</taxon>
        <taxon>Betaproteobacteria</taxon>
        <taxon>Burkholderiales</taxon>
        <taxon>Burkholderiaceae</taxon>
        <taxon>Mycetohabitans</taxon>
    </lineage>
</organism>
<protein>
    <submittedName>
        <fullName evidence="1">Uncharacterized protein</fullName>
    </submittedName>
</protein>
<dbReference type="Proteomes" id="UP000243096">
    <property type="component" value="Unassembled WGS sequence"/>
</dbReference>
<evidence type="ECO:0000313" key="1">
    <source>
        <dbReference type="EMBL" id="PPB81890.1"/>
    </source>
</evidence>